<dbReference type="AlphaFoldDB" id="A0A448S0S2"/>
<organism evidence="1 2">
    <name type="scientific">Serratia rubidaea</name>
    <name type="common">Serratia marinorubra</name>
    <dbReference type="NCBI Taxonomy" id="61652"/>
    <lineage>
        <taxon>Bacteria</taxon>
        <taxon>Pseudomonadati</taxon>
        <taxon>Pseudomonadota</taxon>
        <taxon>Gammaproteobacteria</taxon>
        <taxon>Enterobacterales</taxon>
        <taxon>Yersiniaceae</taxon>
        <taxon>Serratia</taxon>
    </lineage>
</organism>
<protein>
    <submittedName>
        <fullName evidence="1">Uncharacterized protein</fullName>
    </submittedName>
</protein>
<gene>
    <name evidence="1" type="ORF">NCTC10036_00196</name>
</gene>
<reference evidence="1 2" key="1">
    <citation type="submission" date="2018-12" db="EMBL/GenBank/DDBJ databases">
        <authorList>
            <consortium name="Pathogen Informatics"/>
        </authorList>
    </citation>
    <scope>NUCLEOTIDE SEQUENCE [LARGE SCALE GENOMIC DNA]</scope>
    <source>
        <strain evidence="1 2">NCTC10036</strain>
    </source>
</reference>
<evidence type="ECO:0000313" key="2">
    <source>
        <dbReference type="Proteomes" id="UP000281904"/>
    </source>
</evidence>
<proteinExistence type="predicted"/>
<name>A0A448S0S2_SERRU</name>
<dbReference type="RefSeq" id="WP_126530221.1">
    <property type="nucleotide sequence ID" value="NZ_JAMWJM010000001.1"/>
</dbReference>
<dbReference type="Proteomes" id="UP000281904">
    <property type="component" value="Chromosome"/>
</dbReference>
<dbReference type="EMBL" id="LR134493">
    <property type="protein sequence ID" value="VEI61232.1"/>
    <property type="molecule type" value="Genomic_DNA"/>
</dbReference>
<sequence length="621" mass="69495">MISLPDYADLQAYSGDETAVMIENRYHHGLFTRDDNDLTSPDNGATVLHDGKKRRWKRNINNGDYHIDWWYEPGDADDYALTINRANDFLQVREDEWGSVPIPTTPAGITLIGPGGVRVCKTTANLKLWKNSIDFKGTILDFRNPTLDEDKDDIECVRVCYCLGAPAIYNLRIVGTRDPEKKLSGLCVYTDAPNVYGKPAAQLLVQNVWISNLHKGIVFGNNSYIQSWHSVMVTSCNWPIWSQSASNAGEKIVFYKCLFGISKNYYQGVHTLFFRDCSFDYSGFNNETDQLANKDDGLFDLRGGTLNFKDCHFEWGNEYSRNYRPVFTSSNGAKVKIKDSVWHSVKTSLKDTKKDGDGRVVVGQPYQYVDYFFFDKSEKKTGKCYIDGFDLINADIKKAWSNGHIEMKNIGAPGHINMWRMMYLGDEVNHLPEPTWKEAGALRLNNVYAASGTRISQTESSDLALTLQNGVITATTKTAGDKAKQIALYLPIAKDDLVLWRCTLDNLQGAGEQLDVAINTYWGRYELQGDAGAVTIQEKTCQWGRPGKLMAGAPLTLTADRITAVEADETLPLPEGYANYARILITLKGFAGSAASPASVDISQLLCQRINIVSRNPNKSW</sequence>
<evidence type="ECO:0000313" key="1">
    <source>
        <dbReference type="EMBL" id="VEI61232.1"/>
    </source>
</evidence>
<accession>A0A448S0S2</accession>